<proteinExistence type="predicted"/>
<evidence type="ECO:0000313" key="3">
    <source>
        <dbReference type="Proteomes" id="UP000187495"/>
    </source>
</evidence>
<keyword evidence="3" id="KW-1185">Reference proteome</keyword>
<gene>
    <name evidence="2" type="ORF">SAMN02745664_101108</name>
</gene>
<dbReference type="Proteomes" id="UP000187495">
    <property type="component" value="Unassembled WGS sequence"/>
</dbReference>
<keyword evidence="1" id="KW-0472">Membrane</keyword>
<dbReference type="EMBL" id="FTNU01000001">
    <property type="protein sequence ID" value="SIR72574.1"/>
    <property type="molecule type" value="Genomic_DNA"/>
</dbReference>
<dbReference type="AlphaFoldDB" id="A0A1N7D9Z7"/>
<protein>
    <submittedName>
        <fullName evidence="2">Uncharacterized protein</fullName>
    </submittedName>
</protein>
<evidence type="ECO:0000256" key="1">
    <source>
        <dbReference type="SAM" id="Phobius"/>
    </source>
</evidence>
<reference evidence="3" key="1">
    <citation type="submission" date="2017-01" db="EMBL/GenBank/DDBJ databases">
        <authorList>
            <person name="Varghese N."/>
            <person name="Submissions S."/>
        </authorList>
    </citation>
    <scope>NUCLEOTIDE SEQUENCE [LARGE SCALE GENOMIC DNA]</scope>
    <source>
        <strain evidence="3">DSM 21768</strain>
    </source>
</reference>
<accession>A0A1N7D9Z7</accession>
<sequence>MANPIYASHACTESVTCYLFLLVLLYIICETINKTQKKL</sequence>
<keyword evidence="1" id="KW-1133">Transmembrane helix</keyword>
<evidence type="ECO:0000313" key="2">
    <source>
        <dbReference type="EMBL" id="SIR72574.1"/>
    </source>
</evidence>
<organism evidence="2 3">
    <name type="scientific">Moraxella cuniculi DSM 21768</name>
    <dbReference type="NCBI Taxonomy" id="1122245"/>
    <lineage>
        <taxon>Bacteria</taxon>
        <taxon>Pseudomonadati</taxon>
        <taxon>Pseudomonadota</taxon>
        <taxon>Gammaproteobacteria</taxon>
        <taxon>Moraxellales</taxon>
        <taxon>Moraxellaceae</taxon>
        <taxon>Moraxella</taxon>
    </lineage>
</organism>
<feature type="transmembrane region" description="Helical" evidence="1">
    <location>
        <begin position="6"/>
        <end position="29"/>
    </location>
</feature>
<name>A0A1N7D9Z7_9GAMM</name>
<keyword evidence="1" id="KW-0812">Transmembrane</keyword>